<dbReference type="EMBL" id="CP061800">
    <property type="protein sequence ID" value="QTA90290.1"/>
    <property type="molecule type" value="Genomic_DNA"/>
</dbReference>
<feature type="compositionally biased region" description="Polar residues" evidence="5">
    <location>
        <begin position="254"/>
        <end position="263"/>
    </location>
</feature>
<evidence type="ECO:0000313" key="7">
    <source>
        <dbReference type="Proteomes" id="UP000663722"/>
    </source>
</evidence>
<feature type="compositionally biased region" description="Basic and acidic residues" evidence="5">
    <location>
        <begin position="164"/>
        <end position="173"/>
    </location>
</feature>
<dbReference type="PANTHER" id="PTHR34298">
    <property type="entry name" value="SEGREGATION AND CONDENSATION PROTEIN B"/>
    <property type="match status" value="1"/>
</dbReference>
<accession>A0A975BRK1</accession>
<dbReference type="InterPro" id="IPR005234">
    <property type="entry name" value="ScpB_csome_segregation"/>
</dbReference>
<keyword evidence="4" id="KW-0131">Cell cycle</keyword>
<proteinExistence type="predicted"/>
<feature type="compositionally biased region" description="Basic and acidic residues" evidence="5">
    <location>
        <begin position="327"/>
        <end position="338"/>
    </location>
</feature>
<dbReference type="InterPro" id="IPR036388">
    <property type="entry name" value="WH-like_DNA-bd_sf"/>
</dbReference>
<name>A0A975BRK1_9BACT</name>
<reference evidence="6" key="1">
    <citation type="journal article" date="2021" name="Microb. Physiol.">
        <title>Proteogenomic Insights into the Physiology of Marine, Sulfate-Reducing, Filamentous Desulfonema limicola and Desulfonema magnum.</title>
        <authorList>
            <person name="Schnaars V."/>
            <person name="Wohlbrand L."/>
            <person name="Scheve S."/>
            <person name="Hinrichs C."/>
            <person name="Reinhardt R."/>
            <person name="Rabus R."/>
        </authorList>
    </citation>
    <scope>NUCLEOTIDE SEQUENCE</scope>
    <source>
        <strain evidence="6">4be13</strain>
    </source>
</reference>
<feature type="compositionally biased region" description="Basic and acidic residues" evidence="5">
    <location>
        <begin position="268"/>
        <end position="283"/>
    </location>
</feature>
<evidence type="ECO:0000256" key="1">
    <source>
        <dbReference type="ARBA" id="ARBA00022490"/>
    </source>
</evidence>
<organism evidence="6 7">
    <name type="scientific">Desulfonema magnum</name>
    <dbReference type="NCBI Taxonomy" id="45655"/>
    <lineage>
        <taxon>Bacteria</taxon>
        <taxon>Pseudomonadati</taxon>
        <taxon>Thermodesulfobacteriota</taxon>
        <taxon>Desulfobacteria</taxon>
        <taxon>Desulfobacterales</taxon>
        <taxon>Desulfococcaceae</taxon>
        <taxon>Desulfonema</taxon>
    </lineage>
</organism>
<evidence type="ECO:0000256" key="3">
    <source>
        <dbReference type="ARBA" id="ARBA00022829"/>
    </source>
</evidence>
<feature type="compositionally biased region" description="Polar residues" evidence="5">
    <location>
        <begin position="176"/>
        <end position="203"/>
    </location>
</feature>
<feature type="compositionally biased region" description="Polar residues" evidence="5">
    <location>
        <begin position="224"/>
        <end position="233"/>
    </location>
</feature>
<dbReference type="Proteomes" id="UP000663722">
    <property type="component" value="Chromosome"/>
</dbReference>
<keyword evidence="7" id="KW-1185">Reference proteome</keyword>
<dbReference type="Pfam" id="PF04079">
    <property type="entry name" value="SMC_ScpB"/>
    <property type="match status" value="1"/>
</dbReference>
<dbReference type="RefSeq" id="WP_207678555.1">
    <property type="nucleotide sequence ID" value="NZ_CP061800.1"/>
</dbReference>
<dbReference type="Gene3D" id="1.10.10.10">
    <property type="entry name" value="Winged helix-like DNA-binding domain superfamily/Winged helix DNA-binding domain"/>
    <property type="match status" value="2"/>
</dbReference>
<dbReference type="PANTHER" id="PTHR34298:SF2">
    <property type="entry name" value="SEGREGATION AND CONDENSATION PROTEIN B"/>
    <property type="match status" value="1"/>
</dbReference>
<dbReference type="InterPro" id="IPR036390">
    <property type="entry name" value="WH_DNA-bd_sf"/>
</dbReference>
<sequence length="367" mass="41670">MTDDIKNIIESLLFVSETPLTIDHIKKIITFADTKKIRNALMMLLKEHEARKGGFFLREVAGGYQFRTRPEYTEWIRQLMRPAPARISKAALETLAIIAYKQPIIRNDIERIRGVDSGGVIRMLLERKLIRILGRKEIPGRPLIYATTKQFLEAFELKDLKDLPTPKEIDDLGKPSSENIMVQKPLNSLEPSDSENSTIQESSDLLEPSDHKEENPDVPEKSPAENSMIQESSDLLEPSDHKEENPDVPEKSPAENSMTQESSDLLEPSDHKEKNPDMPEKSSAENSMTQESSDLLEPSDHKQENPDVPEKSSAENSTIQESLDILKISDHEKEKTDAPENLSSKNEKIQESLNDLDNFDHHEEKNT</sequence>
<keyword evidence="3" id="KW-0159">Chromosome partition</keyword>
<evidence type="ECO:0000256" key="5">
    <source>
        <dbReference type="SAM" id="MobiDB-lite"/>
    </source>
</evidence>
<feature type="compositionally biased region" description="Basic and acidic residues" evidence="5">
    <location>
        <begin position="208"/>
        <end position="223"/>
    </location>
</feature>
<evidence type="ECO:0000313" key="6">
    <source>
        <dbReference type="EMBL" id="QTA90290.1"/>
    </source>
</evidence>
<feature type="region of interest" description="Disordered" evidence="5">
    <location>
        <begin position="164"/>
        <end position="367"/>
    </location>
</feature>
<keyword evidence="1" id="KW-0963">Cytoplasm</keyword>
<dbReference type="NCBIfam" id="TIGR00281">
    <property type="entry name" value="SMC-Scp complex subunit ScpB"/>
    <property type="match status" value="1"/>
</dbReference>
<evidence type="ECO:0000256" key="4">
    <source>
        <dbReference type="ARBA" id="ARBA00023306"/>
    </source>
</evidence>
<protein>
    <submittedName>
        <fullName evidence="6">Segregation and condensation protein B</fullName>
    </submittedName>
</protein>
<evidence type="ECO:0000256" key="2">
    <source>
        <dbReference type="ARBA" id="ARBA00022618"/>
    </source>
</evidence>
<dbReference type="GO" id="GO:0051301">
    <property type="term" value="P:cell division"/>
    <property type="evidence" value="ECO:0007669"/>
    <property type="project" value="UniProtKB-KW"/>
</dbReference>
<gene>
    <name evidence="6" type="primary">scpB</name>
    <name evidence="6" type="ORF">dnm_063510</name>
</gene>
<feature type="compositionally biased region" description="Basic and acidic residues" evidence="5">
    <location>
        <begin position="238"/>
        <end position="253"/>
    </location>
</feature>
<feature type="compositionally biased region" description="Basic and acidic residues" evidence="5">
    <location>
        <begin position="298"/>
        <end position="313"/>
    </location>
</feature>
<feature type="compositionally biased region" description="Polar residues" evidence="5">
    <location>
        <begin position="284"/>
        <end position="293"/>
    </location>
</feature>
<dbReference type="SUPFAM" id="SSF46785">
    <property type="entry name" value="Winged helix' DNA-binding domain"/>
    <property type="match status" value="2"/>
</dbReference>
<dbReference type="GO" id="GO:0051304">
    <property type="term" value="P:chromosome separation"/>
    <property type="evidence" value="ECO:0007669"/>
    <property type="project" value="InterPro"/>
</dbReference>
<dbReference type="AlphaFoldDB" id="A0A975BRK1"/>
<feature type="compositionally biased region" description="Basic and acidic residues" evidence="5">
    <location>
        <begin position="358"/>
        <end position="367"/>
    </location>
</feature>
<dbReference type="KEGG" id="dmm:dnm_063510"/>
<keyword evidence="2" id="KW-0132">Cell division</keyword>